<dbReference type="AlphaFoldDB" id="A0A6J4KB04"/>
<protein>
    <submittedName>
        <fullName evidence="2">Protein serine-threonine phosphatase</fullName>
    </submittedName>
</protein>
<proteinExistence type="predicted"/>
<evidence type="ECO:0000313" key="2">
    <source>
        <dbReference type="EMBL" id="CAA9300881.1"/>
    </source>
</evidence>
<dbReference type="EMBL" id="CADCTX010000100">
    <property type="protein sequence ID" value="CAA9300881.1"/>
    <property type="molecule type" value="Genomic_DNA"/>
</dbReference>
<feature type="domain" description="Polynucleotide kinase-phosphatase ligase" evidence="1">
    <location>
        <begin position="30"/>
        <end position="408"/>
    </location>
</feature>
<dbReference type="Pfam" id="PF16542">
    <property type="entry name" value="PNKP_ligase"/>
    <property type="match status" value="1"/>
</dbReference>
<name>A0A6J4KB04_9BACT</name>
<sequence length="413" mass="45193">MLDLADVTGKRIVSTRLHHTVTVRAENATAALEVMSRFAANPKWLAYLPPTMSPSETTAREGYLEYPTEAFAYFRNQGVPAVMCEEKHMGSRAVAVVCRDEDAARRRFGVMGEGTGVVYTRTGRRFFDDAGLGRELLATVGRAFDRSGFWDRLGTDWAILDCELMPWSAKAQELIRQQYAAVGAAAGGAVPDAAAALGAAAARGVGMNGLVERFATRGALVGQYTAAYRRYCWPVSTVADLKLAPFHVLATEGAVHTDKTHAWHMAEAAAVCAADDTGVLFTTAHRVVDLTDPASEGEATAWWEEMTGRGGEGMVIKPVSFVARGRRGLAQPAVKCRGREYLRIIYGPEYTLPENLERLRSRGQSAKRSLALREFALGVEGLERFVRREPLRRVHECVFGVLALESEPVDPRL</sequence>
<organism evidence="2">
    <name type="scientific">uncultured Gemmatimonadaceae bacterium</name>
    <dbReference type="NCBI Taxonomy" id="246130"/>
    <lineage>
        <taxon>Bacteria</taxon>
        <taxon>Pseudomonadati</taxon>
        <taxon>Gemmatimonadota</taxon>
        <taxon>Gemmatimonadia</taxon>
        <taxon>Gemmatimonadales</taxon>
        <taxon>Gemmatimonadaceae</taxon>
        <taxon>environmental samples</taxon>
    </lineage>
</organism>
<dbReference type="InterPro" id="IPR032380">
    <property type="entry name" value="PNKP_ligase_dom"/>
</dbReference>
<evidence type="ECO:0000259" key="1">
    <source>
        <dbReference type="Pfam" id="PF16542"/>
    </source>
</evidence>
<accession>A0A6J4KB04</accession>
<dbReference type="SUPFAM" id="SSF56091">
    <property type="entry name" value="DNA ligase/mRNA capping enzyme, catalytic domain"/>
    <property type="match status" value="1"/>
</dbReference>
<dbReference type="Gene3D" id="3.30.470.30">
    <property type="entry name" value="DNA ligase/mRNA capping enzyme"/>
    <property type="match status" value="2"/>
</dbReference>
<reference evidence="2" key="1">
    <citation type="submission" date="2020-02" db="EMBL/GenBank/DDBJ databases">
        <authorList>
            <person name="Meier V. D."/>
        </authorList>
    </citation>
    <scope>NUCLEOTIDE SEQUENCE</scope>
    <source>
        <strain evidence="2">AVDCRST_MAG40</strain>
    </source>
</reference>
<gene>
    <name evidence="2" type="ORF">AVDCRST_MAG40-347</name>
</gene>